<dbReference type="GeneID" id="22913655"/>
<organism evidence="2 3">
    <name type="scientific">Gregarina niphandrodes</name>
    <name type="common">Septate eugregarine</name>
    <dbReference type="NCBI Taxonomy" id="110365"/>
    <lineage>
        <taxon>Eukaryota</taxon>
        <taxon>Sar</taxon>
        <taxon>Alveolata</taxon>
        <taxon>Apicomplexa</taxon>
        <taxon>Conoidasida</taxon>
        <taxon>Gregarinasina</taxon>
        <taxon>Eugregarinorida</taxon>
        <taxon>Gregarinidae</taxon>
        <taxon>Gregarina</taxon>
    </lineage>
</organism>
<name>A0A023B485_GRENI</name>
<evidence type="ECO:0000313" key="3">
    <source>
        <dbReference type="Proteomes" id="UP000019763"/>
    </source>
</evidence>
<evidence type="ECO:0000313" key="2">
    <source>
        <dbReference type="EMBL" id="EZG56511.1"/>
    </source>
</evidence>
<feature type="region of interest" description="Disordered" evidence="1">
    <location>
        <begin position="363"/>
        <end position="404"/>
    </location>
</feature>
<dbReference type="AlphaFoldDB" id="A0A023B485"/>
<keyword evidence="3" id="KW-1185">Reference proteome</keyword>
<feature type="non-terminal residue" evidence="2">
    <location>
        <position position="404"/>
    </location>
</feature>
<dbReference type="Proteomes" id="UP000019763">
    <property type="component" value="Unassembled WGS sequence"/>
</dbReference>
<gene>
    <name evidence="2" type="ORF">GNI_103180</name>
</gene>
<sequence>MRTSLVVLGAVAYGEVQCDRRVELMILQDATTSFTESNLEMSTKAKQIIEELNSKIEGSVLVSMARFADKPVPFRGNGSGRGTLDLIDYCYDNVDTFALSSDYKHIETGYQNTYYNSYAEGGDYPENVYEGMMYAAMDPKVNWSSPDKVYDEAGQHIIRVLLTITDDFPHYFGEVASGVESWNPVEGDSYTFWGQDFAAMGAFYRGSEVNYPRLLELKAKVNNKSINEQEQKEFDALLKLMGPDYFPPAPEHPGSFQVFQNCQDYEYPKLEQVGHVLNTRNIFPIMILSDQSFTDNGANRCLERGIELPTDNDLWASCLEQIYNIDLNDAGLSNYLITHYHTDVNELVANIVNTVQKMTEDITCPDPTTTTTAGPTTTTTPGTTTPGDLTTTTTPGDLTTTTTP</sequence>
<evidence type="ECO:0008006" key="4">
    <source>
        <dbReference type="Google" id="ProtNLM"/>
    </source>
</evidence>
<dbReference type="Gene3D" id="3.40.50.410">
    <property type="entry name" value="von Willebrand factor, type A domain"/>
    <property type="match status" value="1"/>
</dbReference>
<feature type="compositionally biased region" description="Low complexity" evidence="1">
    <location>
        <begin position="365"/>
        <end position="404"/>
    </location>
</feature>
<dbReference type="RefSeq" id="XP_011131235.1">
    <property type="nucleotide sequence ID" value="XM_011132933.1"/>
</dbReference>
<dbReference type="InterPro" id="IPR036465">
    <property type="entry name" value="vWFA_dom_sf"/>
</dbReference>
<protein>
    <recommendedName>
        <fullName evidence="4">VWFA domain-containing protein</fullName>
    </recommendedName>
</protein>
<comment type="caution">
    <text evidence="2">The sequence shown here is derived from an EMBL/GenBank/DDBJ whole genome shotgun (WGS) entry which is preliminary data.</text>
</comment>
<dbReference type="EMBL" id="AFNH02000772">
    <property type="protein sequence ID" value="EZG56511.1"/>
    <property type="molecule type" value="Genomic_DNA"/>
</dbReference>
<dbReference type="VEuPathDB" id="CryptoDB:GNI_103180"/>
<proteinExistence type="predicted"/>
<reference evidence="2" key="1">
    <citation type="submission" date="2013-12" db="EMBL/GenBank/DDBJ databases">
        <authorList>
            <person name="Omoto C.K."/>
            <person name="Sibley D."/>
            <person name="Venepally P."/>
            <person name="Hadjithomas M."/>
            <person name="Karamycheva S."/>
            <person name="Brunk B."/>
            <person name="Roos D."/>
            <person name="Caler E."/>
            <person name="Lorenzi H."/>
        </authorList>
    </citation>
    <scope>NUCLEOTIDE SEQUENCE</scope>
</reference>
<evidence type="ECO:0000256" key="1">
    <source>
        <dbReference type="SAM" id="MobiDB-lite"/>
    </source>
</evidence>
<accession>A0A023B485</accession>